<gene>
    <name evidence="2" type="ORF">FHP88_02265</name>
</gene>
<evidence type="ECO:0000256" key="1">
    <source>
        <dbReference type="SAM" id="Phobius"/>
    </source>
</evidence>
<keyword evidence="3" id="KW-1185">Reference proteome</keyword>
<evidence type="ECO:0008006" key="4">
    <source>
        <dbReference type="Google" id="ProtNLM"/>
    </source>
</evidence>
<evidence type="ECO:0000313" key="3">
    <source>
        <dbReference type="Proteomes" id="UP000316649"/>
    </source>
</evidence>
<protein>
    <recommendedName>
        <fullName evidence="4">Pilus assembly protein MshP</fullName>
    </recommendedName>
</protein>
<organism evidence="2 3">
    <name type="scientific">Sedimenticola selenatireducens</name>
    <dbReference type="NCBI Taxonomy" id="191960"/>
    <lineage>
        <taxon>Bacteria</taxon>
        <taxon>Pseudomonadati</taxon>
        <taxon>Pseudomonadota</taxon>
        <taxon>Gammaproteobacteria</taxon>
        <taxon>Chromatiales</taxon>
        <taxon>Sedimenticolaceae</taxon>
        <taxon>Sedimenticola</taxon>
    </lineage>
</organism>
<keyword evidence="1" id="KW-1133">Transmembrane helix</keyword>
<sequence length="140" mass="15343">MNRDCYNRIRIKPGQRGFSLISTLFMVVVLAALGGYMVRLNVSQHTTTTLSLQSVRAWYAASSGMEWAVYQINTNNSCPAVPSNFTIDGFAISMTGCSSFPVTEGANNYTLYDIQVTANRGTYGTTDFVSRRLRATVTGS</sequence>
<reference evidence="2 3" key="1">
    <citation type="submission" date="2019-07" db="EMBL/GenBank/DDBJ databases">
        <title>The pathways for chlorine oxyanion respiration interact through the shared metabolite chlorate.</title>
        <authorList>
            <person name="Barnum T.P."/>
            <person name="Cheng Y."/>
            <person name="Hill K.A."/>
            <person name="Lucas L.N."/>
            <person name="Carlson H.K."/>
            <person name="Coates J.D."/>
        </authorList>
    </citation>
    <scope>NUCLEOTIDE SEQUENCE [LARGE SCALE GENOMIC DNA]</scope>
    <source>
        <strain evidence="2 3">BK-1</strain>
    </source>
</reference>
<keyword evidence="1" id="KW-0812">Transmembrane</keyword>
<name>A0A558DV78_9GAMM</name>
<comment type="caution">
    <text evidence="2">The sequence shown here is derived from an EMBL/GenBank/DDBJ whole genome shotgun (WGS) entry which is preliminary data.</text>
</comment>
<dbReference type="RefSeq" id="WP_144357371.1">
    <property type="nucleotide sequence ID" value="NZ_VMNH01000004.1"/>
</dbReference>
<accession>A0A558DV78</accession>
<dbReference type="AlphaFoldDB" id="A0A558DV78"/>
<dbReference type="OrthoDB" id="7062036at2"/>
<evidence type="ECO:0000313" key="2">
    <source>
        <dbReference type="EMBL" id="TVO77646.1"/>
    </source>
</evidence>
<feature type="transmembrane region" description="Helical" evidence="1">
    <location>
        <begin position="20"/>
        <end position="38"/>
    </location>
</feature>
<proteinExistence type="predicted"/>
<dbReference type="Proteomes" id="UP000316649">
    <property type="component" value="Unassembled WGS sequence"/>
</dbReference>
<keyword evidence="1" id="KW-0472">Membrane</keyword>
<dbReference type="EMBL" id="VMNH01000004">
    <property type="protein sequence ID" value="TVO77646.1"/>
    <property type="molecule type" value="Genomic_DNA"/>
</dbReference>